<dbReference type="PANTHER" id="PTHR10534">
    <property type="entry name" value="PYRIDOXAL KINASE"/>
    <property type="match status" value="1"/>
</dbReference>
<keyword evidence="3" id="KW-0547">Nucleotide-binding</keyword>
<evidence type="ECO:0000256" key="1">
    <source>
        <dbReference type="ARBA" id="ARBA00012104"/>
    </source>
</evidence>
<keyword evidence="5" id="KW-0067">ATP-binding</keyword>
<dbReference type="SUPFAM" id="SSF53613">
    <property type="entry name" value="Ribokinase-like"/>
    <property type="match status" value="1"/>
</dbReference>
<dbReference type="InterPro" id="IPR004625">
    <property type="entry name" value="PyrdxlKinase"/>
</dbReference>
<dbReference type="NCBIfam" id="TIGR00687">
    <property type="entry name" value="pyridox_kin"/>
    <property type="match status" value="1"/>
</dbReference>
<dbReference type="EMBL" id="LT960614">
    <property type="protein sequence ID" value="SON57513.1"/>
    <property type="molecule type" value="Genomic_DNA"/>
</dbReference>
<dbReference type="RefSeq" id="WP_099557755.1">
    <property type="nucleotide sequence ID" value="NZ_LT960614.1"/>
</dbReference>
<dbReference type="Pfam" id="PF08543">
    <property type="entry name" value="Phos_pyr_kin"/>
    <property type="match status" value="1"/>
</dbReference>
<keyword evidence="4 7" id="KW-0418">Kinase</keyword>
<dbReference type="EC" id="2.7.1.35" evidence="1"/>
<dbReference type="Proteomes" id="UP000223606">
    <property type="component" value="Chromosome 1"/>
</dbReference>
<keyword evidence="8" id="KW-1185">Reference proteome</keyword>
<dbReference type="Gene3D" id="3.40.1190.20">
    <property type="match status" value="1"/>
</dbReference>
<evidence type="ECO:0000256" key="4">
    <source>
        <dbReference type="ARBA" id="ARBA00022777"/>
    </source>
</evidence>
<dbReference type="InterPro" id="IPR029056">
    <property type="entry name" value="Ribokinase-like"/>
</dbReference>
<gene>
    <name evidence="7" type="primary">pdxY</name>
    <name evidence="7" type="ORF">HDIA_3972</name>
</gene>
<evidence type="ECO:0000313" key="8">
    <source>
        <dbReference type="Proteomes" id="UP000223606"/>
    </source>
</evidence>
<reference evidence="8" key="1">
    <citation type="submission" date="2017-09" db="EMBL/GenBank/DDBJ databases">
        <title>Genome sequence of Nannocystis excedens DSM 71.</title>
        <authorList>
            <person name="Blom J."/>
        </authorList>
    </citation>
    <scope>NUCLEOTIDE SEQUENCE [LARGE SCALE GENOMIC DNA]</scope>
    <source>
        <strain evidence="8">type strain: E19</strain>
    </source>
</reference>
<sequence>MTDQSPPPSEIIVISSQVARGSVGGRADFVFERLGHRVWFVPTVLLPWHPGHGLATRIEPSPDDFAAMLADLGRAPWLPNVGAIVSGYLGSGSQAAPIAGLVRALKAVNPSALFLCDPVIGDEGGLYVPEATGQAVRDELLPLADLVTPNITELGWLSGRSVSSVTEVVQVARALGPARVAVTSVPAMLRGKIATLLVDGGESASDQVLVAENNRLPPPEGSHVFSGTGDVFAALLLDKLLAKVPAETALRHAVAGTYEVLIRSAHTGEDELDLVGSQDRFVHPMAMVDVRRLAVPRETEEIR</sequence>
<proteinExistence type="predicted"/>
<evidence type="ECO:0000256" key="2">
    <source>
        <dbReference type="ARBA" id="ARBA00022679"/>
    </source>
</evidence>
<evidence type="ECO:0000313" key="7">
    <source>
        <dbReference type="EMBL" id="SON57513.1"/>
    </source>
</evidence>
<dbReference type="InterPro" id="IPR013749">
    <property type="entry name" value="PM/HMP-P_kinase-1"/>
</dbReference>
<dbReference type="KEGG" id="hdi:HDIA_3972"/>
<protein>
    <recommendedName>
        <fullName evidence="1">pyridoxal kinase</fullName>
        <ecNumber evidence="1">2.7.1.35</ecNumber>
    </recommendedName>
</protein>
<organism evidence="7 8">
    <name type="scientific">Hartmannibacter diazotrophicus</name>
    <dbReference type="NCBI Taxonomy" id="1482074"/>
    <lineage>
        <taxon>Bacteria</taxon>
        <taxon>Pseudomonadati</taxon>
        <taxon>Pseudomonadota</taxon>
        <taxon>Alphaproteobacteria</taxon>
        <taxon>Hyphomicrobiales</taxon>
        <taxon>Pleomorphomonadaceae</taxon>
        <taxon>Hartmannibacter</taxon>
    </lineage>
</organism>
<dbReference type="GO" id="GO:0005524">
    <property type="term" value="F:ATP binding"/>
    <property type="evidence" value="ECO:0007669"/>
    <property type="project" value="UniProtKB-KW"/>
</dbReference>
<dbReference type="CDD" id="cd01173">
    <property type="entry name" value="pyridoxal_pyridoxamine_kinase"/>
    <property type="match status" value="1"/>
</dbReference>
<name>A0A2C9DBA2_9HYPH</name>
<evidence type="ECO:0000256" key="5">
    <source>
        <dbReference type="ARBA" id="ARBA00022840"/>
    </source>
</evidence>
<dbReference type="OrthoDB" id="9800808at2"/>
<feature type="domain" description="Pyridoxamine kinase/Phosphomethylpyrimidine kinase" evidence="6">
    <location>
        <begin position="112"/>
        <end position="269"/>
    </location>
</feature>
<evidence type="ECO:0000256" key="3">
    <source>
        <dbReference type="ARBA" id="ARBA00022741"/>
    </source>
</evidence>
<dbReference type="AlphaFoldDB" id="A0A2C9DBA2"/>
<dbReference type="GO" id="GO:0005829">
    <property type="term" value="C:cytosol"/>
    <property type="evidence" value="ECO:0007669"/>
    <property type="project" value="TreeGrafter"/>
</dbReference>
<dbReference type="GO" id="GO:0008478">
    <property type="term" value="F:pyridoxal kinase activity"/>
    <property type="evidence" value="ECO:0007669"/>
    <property type="project" value="UniProtKB-EC"/>
</dbReference>
<dbReference type="GO" id="GO:0009443">
    <property type="term" value="P:pyridoxal 5'-phosphate salvage"/>
    <property type="evidence" value="ECO:0007669"/>
    <property type="project" value="InterPro"/>
</dbReference>
<keyword evidence="2 7" id="KW-0808">Transferase</keyword>
<evidence type="ECO:0000259" key="6">
    <source>
        <dbReference type="Pfam" id="PF08543"/>
    </source>
</evidence>
<accession>A0A2C9DBA2</accession>
<dbReference type="PANTHER" id="PTHR10534:SF2">
    <property type="entry name" value="PYRIDOXAL KINASE"/>
    <property type="match status" value="1"/>
</dbReference>